<gene>
    <name evidence="3" type="ORF">GCM10011498_17350</name>
</gene>
<proteinExistence type="predicted"/>
<keyword evidence="3" id="KW-0436">Ligase</keyword>
<accession>A0A916QWV9</accession>
<dbReference type="Gene3D" id="3.30.300.30">
    <property type="match status" value="1"/>
</dbReference>
<evidence type="ECO:0000313" key="3">
    <source>
        <dbReference type="EMBL" id="GGA17291.1"/>
    </source>
</evidence>
<comment type="caution">
    <text evidence="3">The sequence shown here is derived from an EMBL/GenBank/DDBJ whole genome shotgun (WGS) entry which is preliminary data.</text>
</comment>
<reference evidence="3" key="1">
    <citation type="journal article" date="2014" name="Int. J. Syst. Evol. Microbiol.">
        <title>Complete genome sequence of Corynebacterium casei LMG S-19264T (=DSM 44701T), isolated from a smear-ripened cheese.</title>
        <authorList>
            <consortium name="US DOE Joint Genome Institute (JGI-PGF)"/>
            <person name="Walter F."/>
            <person name="Albersmeier A."/>
            <person name="Kalinowski J."/>
            <person name="Ruckert C."/>
        </authorList>
    </citation>
    <scope>NUCLEOTIDE SEQUENCE</scope>
    <source>
        <strain evidence="3">CGMCC 1.15880</strain>
    </source>
</reference>
<dbReference type="SUPFAM" id="SSF56801">
    <property type="entry name" value="Acetyl-CoA synthetase-like"/>
    <property type="match status" value="1"/>
</dbReference>
<dbReference type="PROSITE" id="PS00455">
    <property type="entry name" value="AMP_BINDING"/>
    <property type="match status" value="1"/>
</dbReference>
<dbReference type="InterPro" id="IPR042099">
    <property type="entry name" value="ANL_N_sf"/>
</dbReference>
<dbReference type="Pfam" id="PF13193">
    <property type="entry name" value="AMP-binding_C"/>
    <property type="match status" value="1"/>
</dbReference>
<name>A0A916QWV9_9RHOB</name>
<dbReference type="PANTHER" id="PTHR43767:SF1">
    <property type="entry name" value="NONRIBOSOMAL PEPTIDE SYNTHASE PES1 (EUROFUNG)-RELATED"/>
    <property type="match status" value="1"/>
</dbReference>
<dbReference type="Proteomes" id="UP000628017">
    <property type="component" value="Unassembled WGS sequence"/>
</dbReference>
<protein>
    <submittedName>
        <fullName evidence="3">O-succinylbenzoic acid--CoA ligase</fullName>
    </submittedName>
</protein>
<dbReference type="Gene3D" id="3.40.50.12780">
    <property type="entry name" value="N-terminal domain of ligase-like"/>
    <property type="match status" value="1"/>
</dbReference>
<dbReference type="Pfam" id="PF00501">
    <property type="entry name" value="AMP-binding"/>
    <property type="match status" value="1"/>
</dbReference>
<dbReference type="InterPro" id="IPR020845">
    <property type="entry name" value="AMP-binding_CS"/>
</dbReference>
<dbReference type="InterPro" id="IPR020459">
    <property type="entry name" value="AMP-binding"/>
</dbReference>
<dbReference type="InterPro" id="IPR000873">
    <property type="entry name" value="AMP-dep_synth/lig_dom"/>
</dbReference>
<dbReference type="GO" id="GO:0016878">
    <property type="term" value="F:acid-thiol ligase activity"/>
    <property type="evidence" value="ECO:0007669"/>
    <property type="project" value="UniProtKB-ARBA"/>
</dbReference>
<feature type="domain" description="AMP-dependent synthetase/ligase" evidence="1">
    <location>
        <begin position="37"/>
        <end position="384"/>
    </location>
</feature>
<organism evidence="3 4">
    <name type="scientific">Neptunicoccus cionae</name>
    <dbReference type="NCBI Taxonomy" id="2035344"/>
    <lineage>
        <taxon>Bacteria</taxon>
        <taxon>Pseudomonadati</taxon>
        <taxon>Pseudomonadota</taxon>
        <taxon>Alphaproteobacteria</taxon>
        <taxon>Rhodobacterales</taxon>
        <taxon>Paracoccaceae</taxon>
        <taxon>Neptunicoccus</taxon>
    </lineage>
</organism>
<evidence type="ECO:0000313" key="4">
    <source>
        <dbReference type="Proteomes" id="UP000628017"/>
    </source>
</evidence>
<sequence length="520" mass="56512">MTLTPTTRKEVHFKDRAVTCFEDRAKQVMEQIDGIITRFADRTAVVDERERLSYKQLSDRVDGCAAQLQKLGLSGESRVGLILSNRLEFVVSLLAIWRLGAVPVPMNVREAAPETAFILNDCGAAGLIYDPAHDAAIPAKDDVPDLKWRLDIDSIERSAPDGFDPAAPAMDEDDLACILYTSGTTGKPKGAMLTHLGIIHSMLHFAHHLELDEQDAALLVVPATHVTGLIALVMTSLGVGSKLVMQEAFNTRAVLDVTQSERISYSVMVPAMYNLILLREDLTQFDLSSLRIGAYGGAPMPVPTIEKLAELVPDLTLVNAYGATETTSPSTIMPLDADRSAFDTIGKPVACGETLIMGDDMRECPTGTVGEIWIRGPMVVAGYWNRPDATASEFVGGFWRSGDMGAMDEQGYVRIFDRIKDVVNRGGYKVFSSEVESVLMTHPDVAEAAIIAKPCAVLGERVHAVICPKSGQLDETALNALCAANLSDYKVPESYSISETPLPRNANGKVLKRTLKETFL</sequence>
<feature type="domain" description="AMP-binding enzyme C-terminal" evidence="2">
    <location>
        <begin position="434"/>
        <end position="509"/>
    </location>
</feature>
<keyword evidence="4" id="KW-1185">Reference proteome</keyword>
<dbReference type="InterPro" id="IPR050237">
    <property type="entry name" value="ATP-dep_AMP-bd_enzyme"/>
</dbReference>
<dbReference type="RefSeq" id="WP_188673454.1">
    <property type="nucleotide sequence ID" value="NZ_BMKA01000002.1"/>
</dbReference>
<dbReference type="EMBL" id="BMKA01000002">
    <property type="protein sequence ID" value="GGA17291.1"/>
    <property type="molecule type" value="Genomic_DNA"/>
</dbReference>
<dbReference type="PANTHER" id="PTHR43767">
    <property type="entry name" value="LONG-CHAIN-FATTY-ACID--COA LIGASE"/>
    <property type="match status" value="1"/>
</dbReference>
<reference evidence="3" key="2">
    <citation type="submission" date="2020-09" db="EMBL/GenBank/DDBJ databases">
        <authorList>
            <person name="Sun Q."/>
            <person name="Zhou Y."/>
        </authorList>
    </citation>
    <scope>NUCLEOTIDE SEQUENCE</scope>
    <source>
        <strain evidence="3">CGMCC 1.15880</strain>
    </source>
</reference>
<dbReference type="InterPro" id="IPR045851">
    <property type="entry name" value="AMP-bd_C_sf"/>
</dbReference>
<evidence type="ECO:0000259" key="1">
    <source>
        <dbReference type="Pfam" id="PF00501"/>
    </source>
</evidence>
<evidence type="ECO:0000259" key="2">
    <source>
        <dbReference type="Pfam" id="PF13193"/>
    </source>
</evidence>
<dbReference type="AlphaFoldDB" id="A0A916QWV9"/>
<dbReference type="PRINTS" id="PR00154">
    <property type="entry name" value="AMPBINDING"/>
</dbReference>
<dbReference type="InterPro" id="IPR025110">
    <property type="entry name" value="AMP-bd_C"/>
</dbReference>